<evidence type="ECO:0000256" key="2">
    <source>
        <dbReference type="SAM" id="MobiDB-lite"/>
    </source>
</evidence>
<dbReference type="EMBL" id="CP062310">
    <property type="protein sequence ID" value="QOJ79647.1"/>
    <property type="molecule type" value="Genomic_DNA"/>
</dbReference>
<dbReference type="KEGG" id="thel:IG193_04115"/>
<evidence type="ECO:0000256" key="1">
    <source>
        <dbReference type="SAM" id="Coils"/>
    </source>
</evidence>
<dbReference type="GeneID" id="59149053"/>
<dbReference type="Proteomes" id="UP000594121">
    <property type="component" value="Chromosome"/>
</dbReference>
<organism evidence="3 4">
    <name type="scientific">Infirmifilum lucidum</name>
    <dbReference type="NCBI Taxonomy" id="2776706"/>
    <lineage>
        <taxon>Archaea</taxon>
        <taxon>Thermoproteota</taxon>
        <taxon>Thermoprotei</taxon>
        <taxon>Thermofilales</taxon>
        <taxon>Thermofilaceae</taxon>
        <taxon>Infirmifilum</taxon>
    </lineage>
</organism>
<sequence>MSVKRPFAQVGQQRSSEQPDKPSLPLPPPPLEPRRQAGGFEDIERGIKNLEDLLRSIGFDGSLAERVRSRLSEIDREINKIELEISKLESEKNRLLTERDKILSVIRAFSGVH</sequence>
<accession>A0A7L9FIV0</accession>
<keyword evidence="1" id="KW-0175">Coiled coil</keyword>
<feature type="coiled-coil region" evidence="1">
    <location>
        <begin position="64"/>
        <end position="98"/>
    </location>
</feature>
<feature type="region of interest" description="Disordered" evidence="2">
    <location>
        <begin position="1"/>
        <end position="39"/>
    </location>
</feature>
<keyword evidence="4" id="KW-1185">Reference proteome</keyword>
<reference evidence="3 4" key="1">
    <citation type="submission" date="2020-10" db="EMBL/GenBank/DDBJ databases">
        <title>Thermofilum lucidum 3507LT sp. nov. a novel member of Thermofilaceae family isolated from Chile hot spring, and proposal of description order Thermofilales.</title>
        <authorList>
            <person name="Zayulina K.S."/>
            <person name="Elcheninov A.G."/>
            <person name="Toshchakov S.V."/>
            <person name="Kublanov I.V."/>
        </authorList>
    </citation>
    <scope>NUCLEOTIDE SEQUENCE [LARGE SCALE GENOMIC DNA]</scope>
    <source>
        <strain evidence="3 4">3507LT</strain>
    </source>
</reference>
<dbReference type="InParanoid" id="A0A7L9FIV0"/>
<name>A0A7L9FIV0_9CREN</name>
<evidence type="ECO:0000313" key="4">
    <source>
        <dbReference type="Proteomes" id="UP000594121"/>
    </source>
</evidence>
<proteinExistence type="predicted"/>
<dbReference type="AlphaFoldDB" id="A0A7L9FIV0"/>
<evidence type="ECO:0000313" key="3">
    <source>
        <dbReference type="EMBL" id="QOJ79647.1"/>
    </source>
</evidence>
<dbReference type="RefSeq" id="WP_192819619.1">
    <property type="nucleotide sequence ID" value="NZ_CP062310.1"/>
</dbReference>
<feature type="compositionally biased region" description="Pro residues" evidence="2">
    <location>
        <begin position="22"/>
        <end position="31"/>
    </location>
</feature>
<gene>
    <name evidence="3" type="ORF">IG193_04115</name>
</gene>
<protein>
    <submittedName>
        <fullName evidence="3">Uncharacterized protein</fullName>
    </submittedName>
</protein>